<proteinExistence type="predicted"/>
<keyword evidence="1" id="KW-1133">Transmembrane helix</keyword>
<dbReference type="Proteomes" id="UP001237156">
    <property type="component" value="Unassembled WGS sequence"/>
</dbReference>
<accession>A0AAW6RN96</accession>
<keyword evidence="1" id="KW-0472">Membrane</keyword>
<keyword evidence="3" id="KW-1185">Reference proteome</keyword>
<evidence type="ECO:0000256" key="1">
    <source>
        <dbReference type="SAM" id="Phobius"/>
    </source>
</evidence>
<comment type="caution">
    <text evidence="2">The sequence shown here is derived from an EMBL/GenBank/DDBJ whole genome shotgun (WGS) entry which is preliminary data.</text>
</comment>
<dbReference type="EMBL" id="JARVII010000006">
    <property type="protein sequence ID" value="MDG9698950.1"/>
    <property type="molecule type" value="Genomic_DNA"/>
</dbReference>
<reference evidence="2 3" key="1">
    <citation type="submission" date="2023-04" db="EMBL/GenBank/DDBJ databases">
        <title>Ottowia paracancer sp. nov., isolated from human stomach.</title>
        <authorList>
            <person name="Song Y."/>
        </authorList>
    </citation>
    <scope>NUCLEOTIDE SEQUENCE [LARGE SCALE GENOMIC DNA]</scope>
    <source>
        <strain evidence="2 3">10c7w1</strain>
    </source>
</reference>
<sequence length="85" mass="9241">MTHEKQASARQGFWHLWGWPLALAFVTLTGLTAALFSEGGFGDWLASACLAAPVLACVWFGWLRRSKRRQTAAEDGPDPTPGAQP</sequence>
<name>A0AAW6RN96_9BURK</name>
<gene>
    <name evidence="2" type="ORF">QB898_04315</name>
</gene>
<organism evidence="2 3">
    <name type="scientific">Ottowia cancrivicina</name>
    <dbReference type="NCBI Taxonomy" id="3040346"/>
    <lineage>
        <taxon>Bacteria</taxon>
        <taxon>Pseudomonadati</taxon>
        <taxon>Pseudomonadota</taxon>
        <taxon>Betaproteobacteria</taxon>
        <taxon>Burkholderiales</taxon>
        <taxon>Comamonadaceae</taxon>
        <taxon>Ottowia</taxon>
    </lineage>
</organism>
<evidence type="ECO:0000313" key="2">
    <source>
        <dbReference type="EMBL" id="MDG9698950.1"/>
    </source>
</evidence>
<evidence type="ECO:0000313" key="3">
    <source>
        <dbReference type="Proteomes" id="UP001237156"/>
    </source>
</evidence>
<feature type="transmembrane region" description="Helical" evidence="1">
    <location>
        <begin position="12"/>
        <end position="35"/>
    </location>
</feature>
<protein>
    <submittedName>
        <fullName evidence="2">Uncharacterized protein</fullName>
    </submittedName>
</protein>
<dbReference type="RefSeq" id="WP_279523942.1">
    <property type="nucleotide sequence ID" value="NZ_JARVII010000006.1"/>
</dbReference>
<keyword evidence="1" id="KW-0812">Transmembrane</keyword>
<dbReference type="AlphaFoldDB" id="A0AAW6RN96"/>
<feature type="transmembrane region" description="Helical" evidence="1">
    <location>
        <begin position="41"/>
        <end position="62"/>
    </location>
</feature>